<evidence type="ECO:0000256" key="1">
    <source>
        <dbReference type="SAM" id="SignalP"/>
    </source>
</evidence>
<dbReference type="OrthoDB" id="5369903at2759"/>
<dbReference type="EMBL" id="CAJPDR010000150">
    <property type="protein sequence ID" value="CAF9921923.1"/>
    <property type="molecule type" value="Genomic_DNA"/>
</dbReference>
<sequence length="208" mass="24058">MFEQHTAFLILTLLIRLALTITPVDKSQDKKLDGYVGYLPIPPTGDWLTATYCYCSQPHHLHQMHTPAADEGSFFQWEYYNYHQNATFIMHLLCKRNHADDDDCPRKHCSLWKRTNALRKRKENVWCMERDKSGTSRGITWNKQERSLTEGGMQDRIEGPDGDAPALCEEWCQAKVGMPMLTGDKNENAKSHQEVFGDLDDMCDSCRR</sequence>
<name>A0A8H3IK83_9LECA</name>
<keyword evidence="3" id="KW-1185">Reference proteome</keyword>
<gene>
    <name evidence="2" type="ORF">ALECFALPRED_001975</name>
</gene>
<accession>A0A8H3IK83</accession>
<reference evidence="2" key="1">
    <citation type="submission" date="2021-03" db="EMBL/GenBank/DDBJ databases">
        <authorList>
            <person name="Tagirdzhanova G."/>
        </authorList>
    </citation>
    <scope>NUCLEOTIDE SEQUENCE</scope>
</reference>
<dbReference type="Proteomes" id="UP000664203">
    <property type="component" value="Unassembled WGS sequence"/>
</dbReference>
<keyword evidence="1" id="KW-0732">Signal</keyword>
<evidence type="ECO:0000313" key="2">
    <source>
        <dbReference type="EMBL" id="CAF9921923.1"/>
    </source>
</evidence>
<feature type="signal peptide" evidence="1">
    <location>
        <begin position="1"/>
        <end position="20"/>
    </location>
</feature>
<proteinExistence type="predicted"/>
<organism evidence="2 3">
    <name type="scientific">Alectoria fallacina</name>
    <dbReference type="NCBI Taxonomy" id="1903189"/>
    <lineage>
        <taxon>Eukaryota</taxon>
        <taxon>Fungi</taxon>
        <taxon>Dikarya</taxon>
        <taxon>Ascomycota</taxon>
        <taxon>Pezizomycotina</taxon>
        <taxon>Lecanoromycetes</taxon>
        <taxon>OSLEUM clade</taxon>
        <taxon>Lecanoromycetidae</taxon>
        <taxon>Lecanorales</taxon>
        <taxon>Lecanorineae</taxon>
        <taxon>Parmeliaceae</taxon>
        <taxon>Alectoria</taxon>
    </lineage>
</organism>
<dbReference type="AlphaFoldDB" id="A0A8H3IK83"/>
<evidence type="ECO:0000313" key="3">
    <source>
        <dbReference type="Proteomes" id="UP000664203"/>
    </source>
</evidence>
<feature type="chain" id="PRO_5034392741" evidence="1">
    <location>
        <begin position="21"/>
        <end position="208"/>
    </location>
</feature>
<protein>
    <submittedName>
        <fullName evidence="2">Uncharacterized protein</fullName>
    </submittedName>
</protein>
<comment type="caution">
    <text evidence="2">The sequence shown here is derived from an EMBL/GenBank/DDBJ whole genome shotgun (WGS) entry which is preliminary data.</text>
</comment>